<feature type="transmembrane region" description="Helical" evidence="6">
    <location>
        <begin position="172"/>
        <end position="189"/>
    </location>
</feature>
<comment type="similarity">
    <text evidence="2">Belongs to the TMEM86 family.</text>
</comment>
<organism evidence="7 8">
    <name type="scientific">Pedobacter changchengzhani</name>
    <dbReference type="NCBI Taxonomy" id="2529274"/>
    <lineage>
        <taxon>Bacteria</taxon>
        <taxon>Pseudomonadati</taxon>
        <taxon>Bacteroidota</taxon>
        <taxon>Sphingobacteriia</taxon>
        <taxon>Sphingobacteriales</taxon>
        <taxon>Sphingobacteriaceae</taxon>
        <taxon>Pedobacter</taxon>
    </lineage>
</organism>
<evidence type="ECO:0000256" key="4">
    <source>
        <dbReference type="ARBA" id="ARBA00022989"/>
    </source>
</evidence>
<protein>
    <submittedName>
        <fullName evidence="7">Lysoplasmalogenase</fullName>
    </submittedName>
</protein>
<sequence>MKNKIFSALFGIVFAIQLYGIYETDQSFAIFSKPLIVITLLAWLFASTNLKGRFTKQIFIGLVFALLGDILLMYVDVSDRFFIYGLVAFLMCHIFYIRAFSLDHKSNPDHKNPYFLWAVGAFSVFCTGLFFYLQPYLGGLQFPVLLNAIIISVMAIMAVNRYGKVNILSFKLIVIGALFFLLSDAVLAVNKFVQPIPESRALVMASYMIAQFLIVYGTVTRKLVVTRTEI</sequence>
<feature type="transmembrane region" description="Helical" evidence="6">
    <location>
        <begin position="28"/>
        <end position="46"/>
    </location>
</feature>
<dbReference type="PANTHER" id="PTHR31885:SF6">
    <property type="entry name" value="GH04784P"/>
    <property type="match status" value="1"/>
</dbReference>
<evidence type="ECO:0000256" key="1">
    <source>
        <dbReference type="ARBA" id="ARBA00004141"/>
    </source>
</evidence>
<keyword evidence="8" id="KW-1185">Reference proteome</keyword>
<evidence type="ECO:0000256" key="5">
    <source>
        <dbReference type="ARBA" id="ARBA00023136"/>
    </source>
</evidence>
<dbReference type="GO" id="GO:0016020">
    <property type="term" value="C:membrane"/>
    <property type="evidence" value="ECO:0007669"/>
    <property type="project" value="UniProtKB-SubCell"/>
</dbReference>
<dbReference type="InterPro" id="IPR012506">
    <property type="entry name" value="TMEM86B-like"/>
</dbReference>
<proteinExistence type="inferred from homology"/>
<feature type="transmembrane region" description="Helical" evidence="6">
    <location>
        <begin position="5"/>
        <end position="22"/>
    </location>
</feature>
<gene>
    <name evidence="7" type="ORF">EZJ43_10245</name>
</gene>
<keyword evidence="5 6" id="KW-0472">Membrane</keyword>
<evidence type="ECO:0000313" key="8">
    <source>
        <dbReference type="Proteomes" id="UP000295668"/>
    </source>
</evidence>
<feature type="transmembrane region" description="Helical" evidence="6">
    <location>
        <begin position="201"/>
        <end position="219"/>
    </location>
</feature>
<feature type="transmembrane region" description="Helical" evidence="6">
    <location>
        <begin position="81"/>
        <end position="102"/>
    </location>
</feature>
<dbReference type="PANTHER" id="PTHR31885">
    <property type="entry name" value="GH04784P"/>
    <property type="match status" value="1"/>
</dbReference>
<feature type="transmembrane region" description="Helical" evidence="6">
    <location>
        <begin position="114"/>
        <end position="134"/>
    </location>
</feature>
<accession>A0A4R5MK71</accession>
<comment type="subcellular location">
    <subcellularLocation>
        <location evidence="1">Membrane</location>
        <topology evidence="1">Multi-pass membrane protein</topology>
    </subcellularLocation>
</comment>
<evidence type="ECO:0000256" key="2">
    <source>
        <dbReference type="ARBA" id="ARBA00007375"/>
    </source>
</evidence>
<comment type="caution">
    <text evidence="7">The sequence shown here is derived from an EMBL/GenBank/DDBJ whole genome shotgun (WGS) entry which is preliminary data.</text>
</comment>
<dbReference type="GO" id="GO:0016787">
    <property type="term" value="F:hydrolase activity"/>
    <property type="evidence" value="ECO:0007669"/>
    <property type="project" value="TreeGrafter"/>
</dbReference>
<evidence type="ECO:0000256" key="3">
    <source>
        <dbReference type="ARBA" id="ARBA00022692"/>
    </source>
</evidence>
<dbReference type="Proteomes" id="UP000295668">
    <property type="component" value="Unassembled WGS sequence"/>
</dbReference>
<dbReference type="OrthoDB" id="5651790at2"/>
<dbReference type="EMBL" id="SJCY01000006">
    <property type="protein sequence ID" value="TDG36054.1"/>
    <property type="molecule type" value="Genomic_DNA"/>
</dbReference>
<reference evidence="7 8" key="1">
    <citation type="submission" date="2019-02" db="EMBL/GenBank/DDBJ databases">
        <title>Pedobacter sp. nov., a novel speices isolated from soil of pinguins habitat in Antarcitica.</title>
        <authorList>
            <person name="He R.-H."/>
        </authorList>
    </citation>
    <scope>NUCLEOTIDE SEQUENCE [LARGE SCALE GENOMIC DNA]</scope>
    <source>
        <strain evidence="7 8">E01020</strain>
    </source>
</reference>
<dbReference type="AlphaFoldDB" id="A0A4R5MK71"/>
<keyword evidence="3 6" id="KW-0812">Transmembrane</keyword>
<evidence type="ECO:0000256" key="6">
    <source>
        <dbReference type="SAM" id="Phobius"/>
    </source>
</evidence>
<evidence type="ECO:0000313" key="7">
    <source>
        <dbReference type="EMBL" id="TDG36054.1"/>
    </source>
</evidence>
<name>A0A4R5MK71_9SPHI</name>
<keyword evidence="4 6" id="KW-1133">Transmembrane helix</keyword>
<feature type="transmembrane region" description="Helical" evidence="6">
    <location>
        <begin position="140"/>
        <end position="160"/>
    </location>
</feature>
<feature type="transmembrane region" description="Helical" evidence="6">
    <location>
        <begin position="58"/>
        <end position="75"/>
    </location>
</feature>
<dbReference type="Pfam" id="PF07947">
    <property type="entry name" value="YhhN"/>
    <property type="match status" value="1"/>
</dbReference>
<dbReference type="RefSeq" id="WP_133262617.1">
    <property type="nucleotide sequence ID" value="NZ_SJCY01000006.1"/>
</dbReference>